<dbReference type="EMBL" id="CP108133">
    <property type="protein sequence ID" value="WTP48360.1"/>
    <property type="molecule type" value="Genomic_DNA"/>
</dbReference>
<evidence type="ECO:0000313" key="6">
    <source>
        <dbReference type="EMBL" id="WTP48360.1"/>
    </source>
</evidence>
<reference evidence="6" key="1">
    <citation type="submission" date="2022-10" db="EMBL/GenBank/DDBJ databases">
        <title>The complete genomes of actinobacterial strains from the NBC collection.</title>
        <authorList>
            <person name="Joergensen T.S."/>
            <person name="Alvarez Arevalo M."/>
            <person name="Sterndorff E.B."/>
            <person name="Faurdal D."/>
            <person name="Vuksanovic O."/>
            <person name="Mourched A.-S."/>
            <person name="Charusanti P."/>
            <person name="Shaw S."/>
            <person name="Blin K."/>
            <person name="Weber T."/>
        </authorList>
    </citation>
    <scope>NUCLEOTIDE SEQUENCE</scope>
    <source>
        <strain evidence="6">NBC_00189</strain>
    </source>
</reference>
<evidence type="ECO:0000313" key="7">
    <source>
        <dbReference type="Proteomes" id="UP001432166"/>
    </source>
</evidence>
<keyword evidence="3" id="KW-0012">Acyltransferase</keyword>
<dbReference type="Pfam" id="PF08545">
    <property type="entry name" value="ACP_syn_III"/>
    <property type="match status" value="1"/>
</dbReference>
<evidence type="ECO:0000259" key="4">
    <source>
        <dbReference type="Pfam" id="PF08541"/>
    </source>
</evidence>
<sequence length="339" mass="36478">MDDVYLSGIGGYVPADRTTVTEAVADGRYERAWNAKDRLDAVAVETLLSPAEMAVRAGRQALSRSGHRPQDVSLLLHATAYRQGPEGWAAASYVERYAVGAGAPALEIQQGCNGGLFALGLARNHLGQHADTAVLLTCADRFDGDFDRWRTNKGMVFGDGAAAVVMSRGRGTARVLGVATRADSELEQMHRGEGSLASATLRRKPLDAAPAKKAFLRTTPPAEVQRRFEAQVVAAVEGALSEAGTKLDGIAQVLVSNLGHEMLTRVFLQPLGLPVERTAWQWGRRIGHLANSDQFLALEHQVRTGVLHEGDLVLMVGMGVGFVWTAAVLEITELPLWTH</sequence>
<evidence type="ECO:0000256" key="3">
    <source>
        <dbReference type="ARBA" id="ARBA00023315"/>
    </source>
</evidence>
<dbReference type="RefSeq" id="WP_328937115.1">
    <property type="nucleotide sequence ID" value="NZ_CP108133.1"/>
</dbReference>
<dbReference type="InterPro" id="IPR013747">
    <property type="entry name" value="ACP_syn_III_C"/>
</dbReference>
<accession>A0ABZ1JF18</accession>
<protein>
    <submittedName>
        <fullName evidence="6">Ketoacyl-ACP synthase III family protein</fullName>
    </submittedName>
</protein>
<dbReference type="InterPro" id="IPR013751">
    <property type="entry name" value="ACP_syn_III_N"/>
</dbReference>
<dbReference type="Gene3D" id="3.40.47.10">
    <property type="match status" value="2"/>
</dbReference>
<keyword evidence="2" id="KW-0808">Transferase</keyword>
<feature type="domain" description="Beta-ketoacyl-[acyl-carrier-protein] synthase III C-terminal" evidence="4">
    <location>
        <begin position="240"/>
        <end position="331"/>
    </location>
</feature>
<gene>
    <name evidence="6" type="ORF">OG288_08695</name>
</gene>
<dbReference type="CDD" id="cd00827">
    <property type="entry name" value="init_cond_enzymes"/>
    <property type="match status" value="1"/>
</dbReference>
<feature type="domain" description="Beta-ketoacyl-[acyl-carrier-protein] synthase III N-terminal" evidence="5">
    <location>
        <begin position="107"/>
        <end position="183"/>
    </location>
</feature>
<dbReference type="PANTHER" id="PTHR34069:SF2">
    <property type="entry name" value="BETA-KETOACYL-[ACYL-CARRIER-PROTEIN] SYNTHASE III"/>
    <property type="match status" value="1"/>
</dbReference>
<evidence type="ECO:0000259" key="5">
    <source>
        <dbReference type="Pfam" id="PF08545"/>
    </source>
</evidence>
<dbReference type="PANTHER" id="PTHR34069">
    <property type="entry name" value="3-OXOACYL-[ACYL-CARRIER-PROTEIN] SYNTHASE 3"/>
    <property type="match status" value="1"/>
</dbReference>
<dbReference type="InterPro" id="IPR016039">
    <property type="entry name" value="Thiolase-like"/>
</dbReference>
<dbReference type="Proteomes" id="UP001432166">
    <property type="component" value="Chromosome"/>
</dbReference>
<dbReference type="Pfam" id="PF08541">
    <property type="entry name" value="ACP_syn_III_C"/>
    <property type="match status" value="1"/>
</dbReference>
<proteinExistence type="predicted"/>
<organism evidence="6 7">
    <name type="scientific">Streptomyces tauricus</name>
    <dbReference type="NCBI Taxonomy" id="68274"/>
    <lineage>
        <taxon>Bacteria</taxon>
        <taxon>Bacillati</taxon>
        <taxon>Actinomycetota</taxon>
        <taxon>Actinomycetes</taxon>
        <taxon>Kitasatosporales</taxon>
        <taxon>Streptomycetaceae</taxon>
        <taxon>Streptomyces</taxon>
        <taxon>Streptomyces aurantiacus group</taxon>
    </lineage>
</organism>
<evidence type="ECO:0000256" key="2">
    <source>
        <dbReference type="ARBA" id="ARBA00022679"/>
    </source>
</evidence>
<keyword evidence="1" id="KW-0963">Cytoplasm</keyword>
<name>A0ABZ1JF18_9ACTN</name>
<dbReference type="SUPFAM" id="SSF53901">
    <property type="entry name" value="Thiolase-like"/>
    <property type="match status" value="1"/>
</dbReference>
<keyword evidence="7" id="KW-1185">Reference proteome</keyword>
<evidence type="ECO:0000256" key="1">
    <source>
        <dbReference type="ARBA" id="ARBA00022490"/>
    </source>
</evidence>